<dbReference type="InterPro" id="IPR028098">
    <property type="entry name" value="Glyco_trans_4-like_N"/>
</dbReference>
<evidence type="ECO:0000313" key="3">
    <source>
        <dbReference type="EMBL" id="MBJ6367820.1"/>
    </source>
</evidence>
<dbReference type="PANTHER" id="PTHR12526:SF630">
    <property type="entry name" value="GLYCOSYLTRANSFERASE"/>
    <property type="match status" value="1"/>
</dbReference>
<reference evidence="3" key="1">
    <citation type="submission" date="2020-12" db="EMBL/GenBank/DDBJ databases">
        <title>Snuella sp. nov., isolated from sediment in Incheon.</title>
        <authorList>
            <person name="Kim W."/>
        </authorList>
    </citation>
    <scope>NUCLEOTIDE SEQUENCE</scope>
    <source>
        <strain evidence="3">CAU 1569</strain>
    </source>
</reference>
<evidence type="ECO:0000313" key="4">
    <source>
        <dbReference type="Proteomes" id="UP000610931"/>
    </source>
</evidence>
<keyword evidence="4" id="KW-1185">Reference proteome</keyword>
<sequence>MKKKTRILYGIESAGGGSLKHLVYLTTKLNREIFEIAVIYSNARGEDILNQLNEMKNRGVNLIHLPMSRSIHLIKDLKSLIFLIRFINKSEFDIVHAHSSKAGFLFRLAAYLNGVEKIFYTPHCFYFQGVKGIKKRIFCFFERILVKISTQIIVSQNEFKAAIDNKISNSSKLSVINNAIYFEDHRTNFKVHQKYAKYNIKKESFVVGAIGRLAHQKDWETYIFAANEVLKKHPKTVFLIVGSGEQEGELRRLILELGLNSKIILTGYIKDIHNIYGMMDIFVSTSLWEGLPYVFLEAMQYKKPIVATNSSHQDLNFNDDNAFLCPIKDYKYISNKIISLIENKQLVKQMGDKGRELLERKYSFERFVKKHEELYCN</sequence>
<protein>
    <submittedName>
        <fullName evidence="3">Glycosyltransferase family 4 protein</fullName>
    </submittedName>
</protein>
<dbReference type="Pfam" id="PF13439">
    <property type="entry name" value="Glyco_transf_4"/>
    <property type="match status" value="1"/>
</dbReference>
<dbReference type="RefSeq" id="WP_199114588.1">
    <property type="nucleotide sequence ID" value="NZ_JAELVQ010000006.1"/>
</dbReference>
<dbReference type="CDD" id="cd03808">
    <property type="entry name" value="GT4_CapM-like"/>
    <property type="match status" value="1"/>
</dbReference>
<dbReference type="EMBL" id="JAELVQ010000006">
    <property type="protein sequence ID" value="MBJ6367820.1"/>
    <property type="molecule type" value="Genomic_DNA"/>
</dbReference>
<dbReference type="Pfam" id="PF00534">
    <property type="entry name" value="Glycos_transf_1"/>
    <property type="match status" value="1"/>
</dbReference>
<dbReference type="Proteomes" id="UP000610931">
    <property type="component" value="Unassembled WGS sequence"/>
</dbReference>
<dbReference type="AlphaFoldDB" id="A0A8J7ITQ2"/>
<accession>A0A8J7ITQ2</accession>
<dbReference type="Gene3D" id="3.40.50.2000">
    <property type="entry name" value="Glycogen Phosphorylase B"/>
    <property type="match status" value="2"/>
</dbReference>
<dbReference type="GO" id="GO:0016757">
    <property type="term" value="F:glycosyltransferase activity"/>
    <property type="evidence" value="ECO:0007669"/>
    <property type="project" value="InterPro"/>
</dbReference>
<comment type="caution">
    <text evidence="3">The sequence shown here is derived from an EMBL/GenBank/DDBJ whole genome shotgun (WGS) entry which is preliminary data.</text>
</comment>
<gene>
    <name evidence="3" type="ORF">JF259_06950</name>
</gene>
<dbReference type="SUPFAM" id="SSF53756">
    <property type="entry name" value="UDP-Glycosyltransferase/glycogen phosphorylase"/>
    <property type="match status" value="1"/>
</dbReference>
<name>A0A8J7ITQ2_9FLAO</name>
<organism evidence="3 4">
    <name type="scientific">Snuella sedimenti</name>
    <dbReference type="NCBI Taxonomy" id="2798802"/>
    <lineage>
        <taxon>Bacteria</taxon>
        <taxon>Pseudomonadati</taxon>
        <taxon>Bacteroidota</taxon>
        <taxon>Flavobacteriia</taxon>
        <taxon>Flavobacteriales</taxon>
        <taxon>Flavobacteriaceae</taxon>
        <taxon>Snuella</taxon>
    </lineage>
</organism>
<evidence type="ECO:0000259" key="1">
    <source>
        <dbReference type="Pfam" id="PF00534"/>
    </source>
</evidence>
<dbReference type="PANTHER" id="PTHR12526">
    <property type="entry name" value="GLYCOSYLTRANSFERASE"/>
    <property type="match status" value="1"/>
</dbReference>
<proteinExistence type="predicted"/>
<dbReference type="InterPro" id="IPR001296">
    <property type="entry name" value="Glyco_trans_1"/>
</dbReference>
<evidence type="ECO:0000259" key="2">
    <source>
        <dbReference type="Pfam" id="PF13439"/>
    </source>
</evidence>
<feature type="domain" description="Glycosyl transferase family 1" evidence="1">
    <location>
        <begin position="196"/>
        <end position="356"/>
    </location>
</feature>
<feature type="domain" description="Glycosyltransferase subfamily 4-like N-terminal" evidence="2">
    <location>
        <begin position="16"/>
        <end position="180"/>
    </location>
</feature>